<dbReference type="FunFam" id="2.120.10.80:FF:000007">
    <property type="entry name" value="F-box/kelch-repeat protein SKIP11"/>
    <property type="match status" value="1"/>
</dbReference>
<protein>
    <submittedName>
        <fullName evidence="4">Uncharacterized protein</fullName>
    </submittedName>
</protein>
<organism evidence="4 5">
    <name type="scientific">Rhynchospora tenuis</name>
    <dbReference type="NCBI Taxonomy" id="198213"/>
    <lineage>
        <taxon>Eukaryota</taxon>
        <taxon>Viridiplantae</taxon>
        <taxon>Streptophyta</taxon>
        <taxon>Embryophyta</taxon>
        <taxon>Tracheophyta</taxon>
        <taxon>Spermatophyta</taxon>
        <taxon>Magnoliopsida</taxon>
        <taxon>Liliopsida</taxon>
        <taxon>Poales</taxon>
        <taxon>Cyperaceae</taxon>
        <taxon>Cyperoideae</taxon>
        <taxon>Rhynchosporeae</taxon>
        <taxon>Rhynchospora</taxon>
    </lineage>
</organism>
<comment type="caution">
    <text evidence="4">The sequence shown here is derived from an EMBL/GenBank/DDBJ whole genome shotgun (WGS) entry which is preliminary data.</text>
</comment>
<proteinExistence type="predicted"/>
<sequence>MLDGQSCLISPALPSCCKPEQKWVYMTYLLELSTKSVKKQRVQQPEAEPVDAPVDDPSDCQTGNGSNDGSNYADSNSLISPIGRDNSIDCLLRCSRSEYGSLACLNRSFRSLIQGGELYRLRRQLGIIEHWVYFSCNHLEWIAYDPKENRWMTPPRMPHDECFICADKESLAVGTELLVFGVVYQDQIVLRYSILSNSWTRGVQMNQARCLFGSASLGEKAIVAGGTDMSGNVLNSAELYNSETRTWVTIKSMNKARKMCSGVFMDGKFYVIGGMSSSTEILTCGEEYDLERETWRVIPNMSARLNCVAGAPPLVAVVKNELYAADYSESVLRKYDKRNNVWVTLGPMPARQDSVRGWGVAFRACGDRLLVIGGPRTYGGGMIEINSWVPNNDGPPQWNIIAERHSGSFVYNCAVMGC</sequence>
<evidence type="ECO:0000256" key="2">
    <source>
        <dbReference type="ARBA" id="ARBA00022737"/>
    </source>
</evidence>
<dbReference type="PANTHER" id="PTHR46122">
    <property type="entry name" value="GALACTOSE OXIDASE/KELCH REPEAT PROTEIN-RELATED"/>
    <property type="match status" value="1"/>
</dbReference>
<reference evidence="4 5" key="1">
    <citation type="journal article" date="2022" name="Cell">
        <title>Repeat-based holocentromeres influence genome architecture and karyotype evolution.</title>
        <authorList>
            <person name="Hofstatter P.G."/>
            <person name="Thangavel G."/>
            <person name="Lux T."/>
            <person name="Neumann P."/>
            <person name="Vondrak T."/>
            <person name="Novak P."/>
            <person name="Zhang M."/>
            <person name="Costa L."/>
            <person name="Castellani M."/>
            <person name="Scott A."/>
            <person name="Toegelov H."/>
            <person name="Fuchs J."/>
            <person name="Mata-Sucre Y."/>
            <person name="Dias Y."/>
            <person name="Vanzela A.L.L."/>
            <person name="Huettel B."/>
            <person name="Almeida C.C.S."/>
            <person name="Simkova H."/>
            <person name="Souza G."/>
            <person name="Pedrosa-Harand A."/>
            <person name="Macas J."/>
            <person name="Mayer K.F.X."/>
            <person name="Houben A."/>
            <person name="Marques A."/>
        </authorList>
    </citation>
    <scope>NUCLEOTIDE SEQUENCE [LARGE SCALE GENOMIC DNA]</scope>
    <source>
        <strain evidence="4">RhyTen1mFocal</strain>
    </source>
</reference>
<keyword evidence="1" id="KW-0880">Kelch repeat</keyword>
<feature type="region of interest" description="Disordered" evidence="3">
    <location>
        <begin position="40"/>
        <end position="73"/>
    </location>
</feature>
<dbReference type="InterPro" id="IPR052439">
    <property type="entry name" value="F-box/Kelch-repeat"/>
</dbReference>
<evidence type="ECO:0000313" key="5">
    <source>
        <dbReference type="Proteomes" id="UP001210211"/>
    </source>
</evidence>
<dbReference type="GO" id="GO:0005634">
    <property type="term" value="C:nucleus"/>
    <property type="evidence" value="ECO:0007669"/>
    <property type="project" value="TreeGrafter"/>
</dbReference>
<evidence type="ECO:0000256" key="3">
    <source>
        <dbReference type="SAM" id="MobiDB-lite"/>
    </source>
</evidence>
<dbReference type="Gene3D" id="2.120.10.80">
    <property type="entry name" value="Kelch-type beta propeller"/>
    <property type="match status" value="1"/>
</dbReference>
<feature type="compositionally biased region" description="Polar residues" evidence="3">
    <location>
        <begin position="59"/>
        <end position="73"/>
    </location>
</feature>
<dbReference type="PANTHER" id="PTHR46122:SF2">
    <property type="entry name" value="F-BOX_KELCH-REPEAT PROTEIN SKIP11"/>
    <property type="match status" value="1"/>
</dbReference>
<dbReference type="InterPro" id="IPR015915">
    <property type="entry name" value="Kelch-typ_b-propeller"/>
</dbReference>
<gene>
    <name evidence="4" type="ORF">LUZ61_009414</name>
</gene>
<dbReference type="SUPFAM" id="SSF117281">
    <property type="entry name" value="Kelch motif"/>
    <property type="match status" value="1"/>
</dbReference>
<keyword evidence="2" id="KW-0677">Repeat</keyword>
<dbReference type="AlphaFoldDB" id="A0AAD5ZX63"/>
<dbReference type="InterPro" id="IPR006652">
    <property type="entry name" value="Kelch_1"/>
</dbReference>
<dbReference type="SMART" id="SM00612">
    <property type="entry name" value="Kelch"/>
    <property type="match status" value="3"/>
</dbReference>
<keyword evidence="5" id="KW-1185">Reference proteome</keyword>
<name>A0AAD5ZX63_9POAL</name>
<dbReference type="EMBL" id="JAMRDG010000001">
    <property type="protein sequence ID" value="KAJ3705709.1"/>
    <property type="molecule type" value="Genomic_DNA"/>
</dbReference>
<accession>A0AAD5ZX63</accession>
<dbReference type="Proteomes" id="UP001210211">
    <property type="component" value="Unassembled WGS sequence"/>
</dbReference>
<evidence type="ECO:0000256" key="1">
    <source>
        <dbReference type="ARBA" id="ARBA00022441"/>
    </source>
</evidence>
<evidence type="ECO:0000313" key="4">
    <source>
        <dbReference type="EMBL" id="KAJ3705709.1"/>
    </source>
</evidence>
<dbReference type="Pfam" id="PF01344">
    <property type="entry name" value="Kelch_1"/>
    <property type="match status" value="2"/>
</dbReference>